<evidence type="ECO:0000256" key="2">
    <source>
        <dbReference type="ARBA" id="ARBA00022840"/>
    </source>
</evidence>
<feature type="domain" description="Protein kinase" evidence="5">
    <location>
        <begin position="57"/>
        <end position="330"/>
    </location>
</feature>
<keyword evidence="1 3" id="KW-0547">Nucleotide-binding</keyword>
<dbReference type="SMART" id="SM00220">
    <property type="entry name" value="S_TKc"/>
    <property type="match status" value="1"/>
</dbReference>
<keyword evidence="4" id="KW-0808">Transferase</keyword>
<dbReference type="InterPro" id="IPR000719">
    <property type="entry name" value="Prot_kinase_dom"/>
</dbReference>
<dbReference type="RefSeq" id="XP_060458749.1">
    <property type="nucleotide sequence ID" value="XM_060602347.1"/>
</dbReference>
<evidence type="ECO:0000256" key="3">
    <source>
        <dbReference type="PROSITE-ProRule" id="PRU10141"/>
    </source>
</evidence>
<feature type="binding site" evidence="3">
    <location>
        <position position="86"/>
    </location>
    <ligand>
        <name>ATP</name>
        <dbReference type="ChEBI" id="CHEBI:30616"/>
    </ligand>
</feature>
<dbReference type="GO" id="GO:0005524">
    <property type="term" value="F:ATP binding"/>
    <property type="evidence" value="ECO:0007669"/>
    <property type="project" value="UniProtKB-UniRule"/>
</dbReference>
<dbReference type="PROSITE" id="PS00107">
    <property type="entry name" value="PROTEIN_KINASE_ATP"/>
    <property type="match status" value="1"/>
</dbReference>
<dbReference type="AlphaFoldDB" id="A0AA48L7M0"/>
<keyword evidence="4" id="KW-0723">Serine/threonine-protein kinase</keyword>
<dbReference type="KEGG" id="ccac:CcaHIS019_0511120"/>
<dbReference type="InterPro" id="IPR008271">
    <property type="entry name" value="Ser/Thr_kinase_AS"/>
</dbReference>
<dbReference type="Gene3D" id="1.10.510.10">
    <property type="entry name" value="Transferase(Phosphotransferase) domain 1"/>
    <property type="match status" value="1"/>
</dbReference>
<evidence type="ECO:0000313" key="7">
    <source>
        <dbReference type="Proteomes" id="UP001233271"/>
    </source>
</evidence>
<dbReference type="PROSITE" id="PS50011">
    <property type="entry name" value="PROTEIN_KINASE_DOM"/>
    <property type="match status" value="1"/>
</dbReference>
<organism evidence="6 7">
    <name type="scientific">Cutaneotrichosporon cavernicola</name>
    <dbReference type="NCBI Taxonomy" id="279322"/>
    <lineage>
        <taxon>Eukaryota</taxon>
        <taxon>Fungi</taxon>
        <taxon>Dikarya</taxon>
        <taxon>Basidiomycota</taxon>
        <taxon>Agaricomycotina</taxon>
        <taxon>Tremellomycetes</taxon>
        <taxon>Trichosporonales</taxon>
        <taxon>Trichosporonaceae</taxon>
        <taxon>Cutaneotrichosporon</taxon>
    </lineage>
</organism>
<accession>A0AA48L7M0</accession>
<dbReference type="PANTHER" id="PTHR24347">
    <property type="entry name" value="SERINE/THREONINE-PROTEIN KINASE"/>
    <property type="match status" value="1"/>
</dbReference>
<evidence type="ECO:0000259" key="5">
    <source>
        <dbReference type="PROSITE" id="PS50011"/>
    </source>
</evidence>
<dbReference type="EMBL" id="AP028216">
    <property type="protein sequence ID" value="BEI93484.1"/>
    <property type="molecule type" value="Genomic_DNA"/>
</dbReference>
<protein>
    <recommendedName>
        <fullName evidence="5">Protein kinase domain-containing protein</fullName>
    </recommendedName>
</protein>
<dbReference type="Pfam" id="PF00069">
    <property type="entry name" value="Pkinase"/>
    <property type="match status" value="1"/>
</dbReference>
<sequence length="400" mass="44295">MANSNSNDLDPYQQDASATQLYNEATNVEDSEGSWETEAVESGQAADAVWAGAPHGATIVKRLGSGGFGSTFQVEWQNQQKALALKVCVNDENCRVGWANEVAVLRRLHQVPGVAQLHWAGYSPKHLFLLLDLGEMGNLSAYMAAGGVGLGETLRVSRELCTILAEVHRRDVLHLDLKTANIVLTSDEQGMVHPVIIDWGLSMFLEDGHCVHRPDSTAGYMAPEQRDWKKDVTAAVDIWTVLLMIVELMEGECISEVAWNAELEYDHEALNAVDDAENLPVLGPVRGWFKNEAWNSNIGASLQRAIMDWLSPDPALRPSASRIASDLKYWEMQYRRRMGHSTKETTSSQVSARLPTKIGHRVTLGGYCRCLLPCSTFTEARDGGLDLRQYHLFPPRPPSK</sequence>
<keyword evidence="2 3" id="KW-0067">ATP-binding</keyword>
<dbReference type="GeneID" id="85497354"/>
<dbReference type="Gene3D" id="3.30.200.20">
    <property type="entry name" value="Phosphorylase Kinase, domain 1"/>
    <property type="match status" value="1"/>
</dbReference>
<evidence type="ECO:0000256" key="1">
    <source>
        <dbReference type="ARBA" id="ARBA00022741"/>
    </source>
</evidence>
<dbReference type="Proteomes" id="UP001233271">
    <property type="component" value="Chromosome 5"/>
</dbReference>
<gene>
    <name evidence="6" type="ORF">CcaverHIS019_0511120</name>
</gene>
<comment type="similarity">
    <text evidence="4">Belongs to the protein kinase superfamily.</text>
</comment>
<keyword evidence="4" id="KW-0418">Kinase</keyword>
<evidence type="ECO:0000256" key="4">
    <source>
        <dbReference type="RuleBase" id="RU000304"/>
    </source>
</evidence>
<dbReference type="InterPro" id="IPR017441">
    <property type="entry name" value="Protein_kinase_ATP_BS"/>
</dbReference>
<dbReference type="SUPFAM" id="SSF56112">
    <property type="entry name" value="Protein kinase-like (PK-like)"/>
    <property type="match status" value="1"/>
</dbReference>
<evidence type="ECO:0000313" key="6">
    <source>
        <dbReference type="EMBL" id="BEI93484.1"/>
    </source>
</evidence>
<dbReference type="GO" id="GO:0004674">
    <property type="term" value="F:protein serine/threonine kinase activity"/>
    <property type="evidence" value="ECO:0007669"/>
    <property type="project" value="UniProtKB-KW"/>
</dbReference>
<keyword evidence="7" id="KW-1185">Reference proteome</keyword>
<proteinExistence type="inferred from homology"/>
<dbReference type="PROSITE" id="PS00108">
    <property type="entry name" value="PROTEIN_KINASE_ST"/>
    <property type="match status" value="1"/>
</dbReference>
<name>A0AA48L7M0_9TREE</name>
<dbReference type="InterPro" id="IPR011009">
    <property type="entry name" value="Kinase-like_dom_sf"/>
</dbReference>
<reference evidence="6" key="1">
    <citation type="journal article" date="2023" name="BMC Genomics">
        <title>Chromosome-level genome assemblies of Cutaneotrichosporon spp. (Trichosporonales, Basidiomycota) reveal imbalanced evolution between nucleotide sequences and chromosome synteny.</title>
        <authorList>
            <person name="Kobayashi Y."/>
            <person name="Kayamori A."/>
            <person name="Aoki K."/>
            <person name="Shiwa Y."/>
            <person name="Matsutani M."/>
            <person name="Fujita N."/>
            <person name="Sugita T."/>
            <person name="Iwasaki W."/>
            <person name="Tanaka N."/>
            <person name="Takashima M."/>
        </authorList>
    </citation>
    <scope>NUCLEOTIDE SEQUENCE</scope>
    <source>
        <strain evidence="6">HIS019</strain>
    </source>
</reference>